<organism evidence="4 5">
    <name type="scientific">Heterostelium pallidum (strain ATCC 26659 / Pp 5 / PN500)</name>
    <name type="common">Cellular slime mold</name>
    <name type="synonym">Polysphondylium pallidum</name>
    <dbReference type="NCBI Taxonomy" id="670386"/>
    <lineage>
        <taxon>Eukaryota</taxon>
        <taxon>Amoebozoa</taxon>
        <taxon>Evosea</taxon>
        <taxon>Eumycetozoa</taxon>
        <taxon>Dictyostelia</taxon>
        <taxon>Acytosteliales</taxon>
        <taxon>Acytosteliaceae</taxon>
        <taxon>Heterostelium</taxon>
    </lineage>
</organism>
<sequence length="292" mass="33432">MRIQLTLLLVSLVLTAVHSYTDNDPVFCQQAHYREDCPTNPGPFDPVNEDDIIDVYYMQAPIFESVYGDIFGKLGGYHSALGFFNLNTKINYTAEYDAFFEVANGTFPNVVDNNNGTKDLVWCNAGITCAFPAINTTYWDPKFFSTASMTFMTSINGSVFNKFSPWMLSYNNTNPTQGAYFDCDTQILKRDYVNIYSEKPVPVDYETEKEDIVKYYSAFSIHKGESILDIIKNIFSVIGLKKYIYIEQNYYRLELNFPFVDLRYDYDALPGCPIPKRPLTDDVKVIQMGITL</sequence>
<dbReference type="InParanoid" id="D3BUI1"/>
<dbReference type="PANTHER" id="PTHR15380:SF2">
    <property type="entry name" value="CEROID-LIPOFUSCINOSIS NEURONAL PROTEIN 5"/>
    <property type="match status" value="1"/>
</dbReference>
<dbReference type="RefSeq" id="XP_020426903.1">
    <property type="nucleotide sequence ID" value="XM_020582549.1"/>
</dbReference>
<dbReference type="PANTHER" id="PTHR15380">
    <property type="entry name" value="CEROID-LIPOFUSCINOSIS, NEURONAL 5"/>
    <property type="match status" value="1"/>
</dbReference>
<dbReference type="OMA" id="FRPHQSF"/>
<keyword evidence="3" id="KW-0732">Signal</keyword>
<reference evidence="4 5" key="1">
    <citation type="journal article" date="2011" name="Genome Res.">
        <title>Phylogeny-wide analysis of social amoeba genomes highlights ancient origins for complex intercellular communication.</title>
        <authorList>
            <person name="Heidel A.J."/>
            <person name="Lawal H.M."/>
            <person name="Felder M."/>
            <person name="Schilde C."/>
            <person name="Helps N.R."/>
            <person name="Tunggal B."/>
            <person name="Rivero F."/>
            <person name="John U."/>
            <person name="Schleicher M."/>
            <person name="Eichinger L."/>
            <person name="Platzer M."/>
            <person name="Noegel A.A."/>
            <person name="Schaap P."/>
            <person name="Gloeckner G."/>
        </authorList>
    </citation>
    <scope>NUCLEOTIDE SEQUENCE [LARGE SCALE GENOMIC DNA]</scope>
    <source>
        <strain evidence="5">ATCC 26659 / Pp 5 / PN500</strain>
    </source>
</reference>
<evidence type="ECO:0000256" key="1">
    <source>
        <dbReference type="ARBA" id="ARBA00007028"/>
    </source>
</evidence>
<feature type="signal peptide" evidence="3">
    <location>
        <begin position="1"/>
        <end position="19"/>
    </location>
</feature>
<evidence type="ECO:0000256" key="2">
    <source>
        <dbReference type="ARBA" id="ARBA00023180"/>
    </source>
</evidence>
<comment type="similarity">
    <text evidence="1">Belongs to the CLN5 family.</text>
</comment>
<gene>
    <name evidence="4" type="primary">cln5</name>
    <name evidence="4" type="ORF">PPL_11801</name>
</gene>
<dbReference type="GO" id="GO:0007040">
    <property type="term" value="P:lysosome organization"/>
    <property type="evidence" value="ECO:0007669"/>
    <property type="project" value="TreeGrafter"/>
</dbReference>
<accession>D3BUI1</accession>
<evidence type="ECO:0000313" key="4">
    <source>
        <dbReference type="EMBL" id="EFA74769.1"/>
    </source>
</evidence>
<feature type="chain" id="PRO_5003042541" evidence="3">
    <location>
        <begin position="20"/>
        <end position="292"/>
    </location>
</feature>
<dbReference type="AlphaFoldDB" id="D3BUI1"/>
<keyword evidence="5" id="KW-1185">Reference proteome</keyword>
<dbReference type="Pfam" id="PF15014">
    <property type="entry name" value="CLN5"/>
    <property type="match status" value="1"/>
</dbReference>
<comment type="caution">
    <text evidence="4">The sequence shown here is derived from an EMBL/GenBank/DDBJ whole genome shotgun (WGS) entry which is preliminary data.</text>
</comment>
<dbReference type="GO" id="GO:0016798">
    <property type="term" value="F:hydrolase activity, acting on glycosyl bonds"/>
    <property type="evidence" value="ECO:0007669"/>
    <property type="project" value="TreeGrafter"/>
</dbReference>
<dbReference type="EMBL" id="ADBJ01000060">
    <property type="protein sequence ID" value="EFA74769.1"/>
    <property type="molecule type" value="Genomic_DNA"/>
</dbReference>
<keyword evidence="2" id="KW-0325">Glycoprotein</keyword>
<evidence type="ECO:0000256" key="3">
    <source>
        <dbReference type="SAM" id="SignalP"/>
    </source>
</evidence>
<proteinExistence type="inferred from homology"/>
<dbReference type="STRING" id="670386.D3BUI1"/>
<dbReference type="Proteomes" id="UP000001396">
    <property type="component" value="Unassembled WGS sequence"/>
</dbReference>
<dbReference type="GeneID" id="31367269"/>
<protein>
    <submittedName>
        <fullName evidence="4">Uncharacterized protein</fullName>
    </submittedName>
</protein>
<dbReference type="FunCoup" id="D3BUI1">
    <property type="interactions" value="4"/>
</dbReference>
<evidence type="ECO:0000313" key="5">
    <source>
        <dbReference type="Proteomes" id="UP000001396"/>
    </source>
</evidence>
<dbReference type="GO" id="GO:0005765">
    <property type="term" value="C:lysosomal membrane"/>
    <property type="evidence" value="ECO:0007669"/>
    <property type="project" value="TreeGrafter"/>
</dbReference>
<dbReference type="InterPro" id="IPR026138">
    <property type="entry name" value="CLN5"/>
</dbReference>
<name>D3BUI1_HETP5</name>